<evidence type="ECO:0000256" key="1">
    <source>
        <dbReference type="SAM" id="Phobius"/>
    </source>
</evidence>
<name>A0A2K9CA38_9MOLU</name>
<keyword evidence="1" id="KW-1133">Transmembrane helix</keyword>
<dbReference type="EMBL" id="CP025257">
    <property type="protein sequence ID" value="AUF83875.1"/>
    <property type="molecule type" value="Genomic_DNA"/>
</dbReference>
<dbReference type="KEGG" id="msyr:CXP39_03730"/>
<evidence type="ECO:0000313" key="3">
    <source>
        <dbReference type="Proteomes" id="UP000233419"/>
    </source>
</evidence>
<organism evidence="2 3">
    <name type="scientific">Mesoplasma syrphidae</name>
    <dbReference type="NCBI Taxonomy" id="225999"/>
    <lineage>
        <taxon>Bacteria</taxon>
        <taxon>Bacillati</taxon>
        <taxon>Mycoplasmatota</taxon>
        <taxon>Mollicutes</taxon>
        <taxon>Entomoplasmatales</taxon>
        <taxon>Entomoplasmataceae</taxon>
        <taxon>Mesoplasma</taxon>
    </lineage>
</organism>
<keyword evidence="3" id="KW-1185">Reference proteome</keyword>
<proteinExistence type="predicted"/>
<accession>A0A2K9CA38</accession>
<gene>
    <name evidence="2" type="ORF">CXP39_03730</name>
</gene>
<feature type="transmembrane region" description="Helical" evidence="1">
    <location>
        <begin position="159"/>
        <end position="186"/>
    </location>
</feature>
<dbReference type="Proteomes" id="UP000233419">
    <property type="component" value="Chromosome"/>
</dbReference>
<dbReference type="RefSeq" id="WP_027048259.1">
    <property type="nucleotide sequence ID" value="NZ_CP025257.1"/>
</dbReference>
<keyword evidence="1" id="KW-0472">Membrane</keyword>
<feature type="transmembrane region" description="Helical" evidence="1">
    <location>
        <begin position="107"/>
        <end position="124"/>
    </location>
</feature>
<sequence length="348" mass="41199">MKTKNSFKIKLRSQNNFKIFLTVTVFISVIFFIVSSFLDIKIAEFFVAFFKISFFKISAIVTYKLGNLLIPSLLLPTCLTIITLFYLENEKKWKFLKRTYLHRKKIVIIFFTIYSLILFSFLFGKSTKQIIDYFNNFAAALIGPATFENIDIKFLSTTFATGIVDLILSFIVVIAQFLILFLFFVPRLSNNKITTSNYIQPAVVIMIYCIFAYMMVIILKHISGRPLYMNVGWTKENATKQGLNSDLSIEALFQYYGWDFNPQGIGKYSNAQYYEWWQPNNFFKNWINWFTIPENVWIDYKDHYWDMDFPSGHMFSYTIWFATVYFFYFTGEEKCNTTFNIVQKFILQ</sequence>
<dbReference type="AlphaFoldDB" id="A0A2K9CA38"/>
<feature type="transmembrane region" description="Helical" evidence="1">
    <location>
        <begin position="69"/>
        <end position="87"/>
    </location>
</feature>
<feature type="transmembrane region" description="Helical" evidence="1">
    <location>
        <begin position="198"/>
        <end position="219"/>
    </location>
</feature>
<reference evidence="2 3" key="1">
    <citation type="submission" date="2017-12" db="EMBL/GenBank/DDBJ databases">
        <title>Mesoplasma syrphidae YJS, Complete Genome.</title>
        <authorList>
            <person name="Knight T.F."/>
            <person name="Citino T."/>
            <person name="Rubinstein R."/>
            <person name="Neuschaefer Z."/>
        </authorList>
    </citation>
    <scope>NUCLEOTIDE SEQUENCE [LARGE SCALE GENOMIC DNA]</scope>
    <source>
        <strain evidence="2 3">YJS</strain>
    </source>
</reference>
<evidence type="ECO:0000313" key="2">
    <source>
        <dbReference type="EMBL" id="AUF83875.1"/>
    </source>
</evidence>
<feature type="transmembrane region" description="Helical" evidence="1">
    <location>
        <begin position="20"/>
        <end position="38"/>
    </location>
</feature>
<dbReference type="OrthoDB" id="394310at2"/>
<keyword evidence="1" id="KW-0812">Transmembrane</keyword>
<protein>
    <submittedName>
        <fullName evidence="2">Uncharacterized protein</fullName>
    </submittedName>
</protein>